<proteinExistence type="predicted"/>
<evidence type="ECO:0000313" key="2">
    <source>
        <dbReference type="Proteomes" id="UP000263098"/>
    </source>
</evidence>
<gene>
    <name evidence="1" type="ORF">DHW31_04225</name>
</gene>
<accession>A0A3D2SCK0</accession>
<reference evidence="1 2" key="1">
    <citation type="journal article" date="2018" name="Nat. Biotechnol.">
        <title>A standardized bacterial taxonomy based on genome phylogeny substantially revises the tree of life.</title>
        <authorList>
            <person name="Parks D.H."/>
            <person name="Chuvochina M."/>
            <person name="Waite D.W."/>
            <person name="Rinke C."/>
            <person name="Skarshewski A."/>
            <person name="Chaumeil P.A."/>
            <person name="Hugenholtz P."/>
        </authorList>
    </citation>
    <scope>NUCLEOTIDE SEQUENCE [LARGE SCALE GENOMIC DNA]</scope>
    <source>
        <strain evidence="1">UBA9667</strain>
    </source>
</reference>
<dbReference type="Proteomes" id="UP000263098">
    <property type="component" value="Unassembled WGS sequence"/>
</dbReference>
<dbReference type="EMBL" id="DPVG01000152">
    <property type="protein sequence ID" value="HCK23982.1"/>
    <property type="molecule type" value="Genomic_DNA"/>
</dbReference>
<comment type="caution">
    <text evidence="1">The sequence shown here is derived from an EMBL/GenBank/DDBJ whole genome shotgun (WGS) entry which is preliminary data.</text>
</comment>
<name>A0A3D2SCK0_9BACE</name>
<dbReference type="AlphaFoldDB" id="A0A3D2SCK0"/>
<sequence length="70" mass="8437">MINYVDSQKKTTGQLVLTSRSFICIVRKHKELFKKHNQLFEKHNELFEKGNPLYKQTTIYQKISYLLFDL</sequence>
<evidence type="ECO:0000313" key="1">
    <source>
        <dbReference type="EMBL" id="HCK23982.1"/>
    </source>
</evidence>
<protein>
    <submittedName>
        <fullName evidence="1">Uncharacterized protein</fullName>
    </submittedName>
</protein>
<organism evidence="1 2">
    <name type="scientific">Bacteroides graminisolvens</name>
    <dbReference type="NCBI Taxonomy" id="477666"/>
    <lineage>
        <taxon>Bacteria</taxon>
        <taxon>Pseudomonadati</taxon>
        <taxon>Bacteroidota</taxon>
        <taxon>Bacteroidia</taxon>
        <taxon>Bacteroidales</taxon>
        <taxon>Bacteroidaceae</taxon>
        <taxon>Bacteroides</taxon>
    </lineage>
</organism>